<keyword evidence="5" id="KW-0106">Calcium</keyword>
<keyword evidence="2" id="KW-0519">Myristate</keyword>
<keyword evidence="6" id="KW-0449">Lipoprotein</keyword>
<dbReference type="EMBL" id="LPNM01000008">
    <property type="protein sequence ID" value="OEJ84394.1"/>
    <property type="molecule type" value="Genomic_DNA"/>
</dbReference>
<dbReference type="GO" id="GO:0008047">
    <property type="term" value="F:enzyme activator activity"/>
    <property type="evidence" value="ECO:0007669"/>
    <property type="project" value="UniProtKB-ARBA"/>
</dbReference>
<dbReference type="PRINTS" id="PR00450">
    <property type="entry name" value="RECOVERIN"/>
</dbReference>
<keyword evidence="3" id="KW-0479">Metal-binding</keyword>
<evidence type="ECO:0000256" key="1">
    <source>
        <dbReference type="ARBA" id="ARBA00006049"/>
    </source>
</evidence>
<dbReference type="InterPro" id="IPR002048">
    <property type="entry name" value="EF_hand_dom"/>
</dbReference>
<dbReference type="PROSITE" id="PS00018">
    <property type="entry name" value="EF_HAND_1"/>
    <property type="match status" value="3"/>
</dbReference>
<keyword evidence="10" id="KW-1185">Reference proteome</keyword>
<feature type="domain" description="EF-hand" evidence="8">
    <location>
        <begin position="144"/>
        <end position="179"/>
    </location>
</feature>
<evidence type="ECO:0000256" key="4">
    <source>
        <dbReference type="ARBA" id="ARBA00022737"/>
    </source>
</evidence>
<dbReference type="OrthoDB" id="191686at2759"/>
<keyword evidence="4" id="KW-0677">Repeat</keyword>
<dbReference type="Pfam" id="PF13833">
    <property type="entry name" value="EF-hand_8"/>
    <property type="match status" value="1"/>
</dbReference>
<accession>A0A1E5RBW1</accession>
<feature type="domain" description="EF-hand" evidence="8">
    <location>
        <begin position="60"/>
        <end position="95"/>
    </location>
</feature>
<dbReference type="AlphaFoldDB" id="A0A1E5RBW1"/>
<organism evidence="9 10">
    <name type="scientific">Hanseniaspora osmophila</name>
    <dbReference type="NCBI Taxonomy" id="56408"/>
    <lineage>
        <taxon>Eukaryota</taxon>
        <taxon>Fungi</taxon>
        <taxon>Dikarya</taxon>
        <taxon>Ascomycota</taxon>
        <taxon>Saccharomycotina</taxon>
        <taxon>Saccharomycetes</taxon>
        <taxon>Saccharomycodales</taxon>
        <taxon>Saccharomycodaceae</taxon>
        <taxon>Hanseniaspora</taxon>
    </lineage>
</organism>
<protein>
    <recommendedName>
        <fullName evidence="7">Calcium-binding protein NCS-1</fullName>
    </recommendedName>
</protein>
<dbReference type="PANTHER" id="PTHR23055">
    <property type="entry name" value="CALCIUM BINDING PROTEINS"/>
    <property type="match status" value="1"/>
</dbReference>
<dbReference type="PANTHER" id="PTHR23055:SF178">
    <property type="entry name" value="NEUROCALCIN HOMOLOG"/>
    <property type="match status" value="1"/>
</dbReference>
<dbReference type="GO" id="GO:0016020">
    <property type="term" value="C:membrane"/>
    <property type="evidence" value="ECO:0007669"/>
    <property type="project" value="TreeGrafter"/>
</dbReference>
<feature type="domain" description="EF-hand" evidence="8">
    <location>
        <begin position="96"/>
        <end position="131"/>
    </location>
</feature>
<dbReference type="SMART" id="SM00054">
    <property type="entry name" value="EFh"/>
    <property type="match status" value="3"/>
</dbReference>
<gene>
    <name evidence="9" type="ORF">AWRI3579_g2688</name>
</gene>
<evidence type="ECO:0000313" key="9">
    <source>
        <dbReference type="EMBL" id="OEJ84394.1"/>
    </source>
</evidence>
<evidence type="ECO:0000256" key="2">
    <source>
        <dbReference type="ARBA" id="ARBA00022707"/>
    </source>
</evidence>
<comment type="similarity">
    <text evidence="1">Belongs to the recoverin family.</text>
</comment>
<dbReference type="Pfam" id="PF13499">
    <property type="entry name" value="EF-hand_7"/>
    <property type="match status" value="1"/>
</dbReference>
<proteinExistence type="inferred from homology"/>
<evidence type="ECO:0000256" key="6">
    <source>
        <dbReference type="ARBA" id="ARBA00023288"/>
    </source>
</evidence>
<dbReference type="InterPro" id="IPR011992">
    <property type="entry name" value="EF-hand-dom_pair"/>
</dbReference>
<evidence type="ECO:0000256" key="7">
    <source>
        <dbReference type="ARBA" id="ARBA00071944"/>
    </source>
</evidence>
<evidence type="ECO:0000256" key="5">
    <source>
        <dbReference type="ARBA" id="ARBA00022837"/>
    </source>
</evidence>
<evidence type="ECO:0000313" key="10">
    <source>
        <dbReference type="Proteomes" id="UP000095728"/>
    </source>
</evidence>
<dbReference type="Gene3D" id="1.10.238.10">
    <property type="entry name" value="EF-hand"/>
    <property type="match status" value="1"/>
</dbReference>
<dbReference type="InParanoid" id="A0A1E5RBW1"/>
<dbReference type="FunFam" id="1.10.238.10:FF:000009">
    <property type="entry name" value="Visinin-like protein 1"/>
    <property type="match status" value="1"/>
</dbReference>
<dbReference type="GO" id="GO:0005509">
    <property type="term" value="F:calcium ion binding"/>
    <property type="evidence" value="ECO:0007669"/>
    <property type="project" value="InterPro"/>
</dbReference>
<evidence type="ECO:0000256" key="3">
    <source>
        <dbReference type="ARBA" id="ARBA00022723"/>
    </source>
</evidence>
<comment type="caution">
    <text evidence="9">The sequence shown here is derived from an EMBL/GenBank/DDBJ whole genome shotgun (WGS) entry which is preliminary data.</text>
</comment>
<dbReference type="InterPro" id="IPR028846">
    <property type="entry name" value="Recoverin"/>
</dbReference>
<name>A0A1E5RBW1_9ASCO</name>
<dbReference type="PROSITE" id="PS50222">
    <property type="entry name" value="EF_HAND_2"/>
    <property type="match status" value="3"/>
</dbReference>
<dbReference type="Proteomes" id="UP000095728">
    <property type="component" value="Unassembled WGS sequence"/>
</dbReference>
<dbReference type="SUPFAM" id="SSF47473">
    <property type="entry name" value="EF-hand"/>
    <property type="match status" value="1"/>
</dbReference>
<dbReference type="GO" id="GO:0005829">
    <property type="term" value="C:cytosol"/>
    <property type="evidence" value="ECO:0007669"/>
    <property type="project" value="TreeGrafter"/>
</dbReference>
<dbReference type="STRING" id="56408.A0A1E5RBW1"/>
<sequence>MGKAASKLTTDDIESLKNQTYFDKREIKQWYKGFMRDCPNGNLNKEEFIKIYKQFFPFGYPDDFATHIFRVFDEDKNGCVDFKEYVNALSVTSRGTLDDKLKWSFKLYDIDNDGQITFDEMLTVVTSIYNMIGSMVKLHEDELTPELRVQKIFRLMDKNEDGVINLEEFKEGGRLDPSVLGALNLYQNLI</sequence>
<dbReference type="FunCoup" id="A0A1E5RBW1">
    <property type="interactions" value="139"/>
</dbReference>
<reference evidence="10" key="1">
    <citation type="journal article" date="2016" name="Genome Announc.">
        <title>Genome sequences of three species of Hanseniaspora isolated from spontaneous wine fermentations.</title>
        <authorList>
            <person name="Sternes P.R."/>
            <person name="Lee D."/>
            <person name="Kutyna D.R."/>
            <person name="Borneman A.R."/>
        </authorList>
    </citation>
    <scope>NUCLEOTIDE SEQUENCE [LARGE SCALE GENOMIC DNA]</scope>
    <source>
        <strain evidence="10">AWRI3579</strain>
    </source>
</reference>
<dbReference type="InterPro" id="IPR018247">
    <property type="entry name" value="EF_Hand_1_Ca_BS"/>
</dbReference>
<dbReference type="CDD" id="cd00051">
    <property type="entry name" value="EFh"/>
    <property type="match status" value="2"/>
</dbReference>
<evidence type="ECO:0000259" key="8">
    <source>
        <dbReference type="PROSITE" id="PS50222"/>
    </source>
</evidence>